<dbReference type="Gene3D" id="1.25.40.10">
    <property type="entry name" value="Tetratricopeptide repeat domain"/>
    <property type="match status" value="1"/>
</dbReference>
<evidence type="ECO:0000259" key="10">
    <source>
        <dbReference type="SMART" id="SM00387"/>
    </source>
</evidence>
<sequence length="754" mass="86334">MTGLLACCILSATCRAQFYPTDPIVPESRLPVLLAALRNAETGTPERNRALIDLANLYYNKPRKRFEDLDKAIAYARAAVSVRHTRQESHDGQRATKLLALAAIDKQDFPSAENLLRQLYGQYKLDLQLRLAYAYCEADKDLKDADWAKAIALAQSAIRGSIGLHDAVRETQARQIVALVHAKQQSPAAERELLDIVARFKKAKSRFYQTTYVAMSEYCFLIGDQSRAMYYSIEAVKTMKATKDSSMAGDIYTNHAMMWTDNDEYRKGVAYIDLAIAHYTQRAGRYNLSHPLFLFDTEYIYGKTGNYEDDLRRMKVLLANAPPQTTQDRIYQTVIMARIYRRMKRYDQSEQLYKRAYAISKKSGVNVFRTTAGLAQVFVDSKQYAKARPLLYEELAFPKTFFNNGSLRHLHYMAYLNDSATGNYFDAIKHLSVYSDISHHDLTQSREREVQRLRIAFEAQQKEDEIKIKNQNIRLLSQNAKIQEERLRNANLTMVMSFFLATFLVVVSVLIFSKYRQKARNSHEIEHKNTIITEKNMILEHLLHEKEWLLKEVHHRVKNNLHTIICLLESQASYLGNEALKALETSQNRIYAMSLIHQKLYQSDDIRSVDMKGYFTEFLLFLSETFDASNRVRIIQDIAPVKLPATQAIPIALIVNESVTNAFKHAFPGKLEGIVRISLLQQDGEISLTIEDNGIGWDESDYNPQNSLGIQLMRGLSEDMGAGICFENQSGTRISLTLRTDLSEEQETRSSLFA</sequence>
<evidence type="ECO:0000256" key="6">
    <source>
        <dbReference type="ARBA" id="ARBA00022777"/>
    </source>
</evidence>
<keyword evidence="8" id="KW-0175">Coiled coil</keyword>
<dbReference type="PANTHER" id="PTHR41523">
    <property type="entry name" value="TWO-COMPONENT SYSTEM SENSOR PROTEIN"/>
    <property type="match status" value="1"/>
</dbReference>
<dbReference type="InterPro" id="IPR011990">
    <property type="entry name" value="TPR-like_helical_dom_sf"/>
</dbReference>
<accession>A0ABQ2IN59</accession>
<comment type="caution">
    <text evidence="11">The sequence shown here is derived from an EMBL/GenBank/DDBJ whole genome shotgun (WGS) entry which is preliminary data.</text>
</comment>
<evidence type="ECO:0000313" key="11">
    <source>
        <dbReference type="EMBL" id="GGN12238.1"/>
    </source>
</evidence>
<evidence type="ECO:0000256" key="4">
    <source>
        <dbReference type="ARBA" id="ARBA00022679"/>
    </source>
</evidence>
<evidence type="ECO:0000256" key="1">
    <source>
        <dbReference type="ARBA" id="ARBA00000085"/>
    </source>
</evidence>
<feature type="transmembrane region" description="Helical" evidence="9">
    <location>
        <begin position="492"/>
        <end position="512"/>
    </location>
</feature>
<keyword evidence="4" id="KW-0808">Transferase</keyword>
<protein>
    <recommendedName>
        <fullName evidence="2">histidine kinase</fullName>
        <ecNumber evidence="2">2.7.13.3</ecNumber>
    </recommendedName>
</protein>
<gene>
    <name evidence="11" type="ORF">GCM10010967_55310</name>
</gene>
<dbReference type="Gene3D" id="3.30.450.20">
    <property type="entry name" value="PAS domain"/>
    <property type="match status" value="1"/>
</dbReference>
<keyword evidence="5" id="KW-0547">Nucleotide-binding</keyword>
<feature type="coiled-coil region" evidence="8">
    <location>
        <begin position="459"/>
        <end position="493"/>
    </location>
</feature>
<dbReference type="RefSeq" id="WP_229208007.1">
    <property type="nucleotide sequence ID" value="NZ_BMLI01000004.1"/>
</dbReference>
<dbReference type="InterPro" id="IPR003594">
    <property type="entry name" value="HATPase_dom"/>
</dbReference>
<evidence type="ECO:0000256" key="5">
    <source>
        <dbReference type="ARBA" id="ARBA00022741"/>
    </source>
</evidence>
<dbReference type="SUPFAM" id="SSF55874">
    <property type="entry name" value="ATPase domain of HSP90 chaperone/DNA topoisomerase II/histidine kinase"/>
    <property type="match status" value="1"/>
</dbReference>
<keyword evidence="12" id="KW-1185">Reference proteome</keyword>
<evidence type="ECO:0000313" key="12">
    <source>
        <dbReference type="Proteomes" id="UP000632339"/>
    </source>
</evidence>
<dbReference type="EC" id="2.7.13.3" evidence="2"/>
<dbReference type="Gene3D" id="3.30.565.10">
    <property type="entry name" value="Histidine kinase-like ATPase, C-terminal domain"/>
    <property type="match status" value="1"/>
</dbReference>
<feature type="domain" description="Histidine kinase/HSP90-like ATPase" evidence="10">
    <location>
        <begin position="646"/>
        <end position="742"/>
    </location>
</feature>
<evidence type="ECO:0000256" key="2">
    <source>
        <dbReference type="ARBA" id="ARBA00012438"/>
    </source>
</evidence>
<keyword evidence="9" id="KW-1133">Transmembrane helix</keyword>
<keyword evidence="3" id="KW-0597">Phosphoprotein</keyword>
<evidence type="ECO:0000256" key="3">
    <source>
        <dbReference type="ARBA" id="ARBA00022553"/>
    </source>
</evidence>
<organism evidence="11 12">
    <name type="scientific">Dyadobacter beijingensis</name>
    <dbReference type="NCBI Taxonomy" id="365489"/>
    <lineage>
        <taxon>Bacteria</taxon>
        <taxon>Pseudomonadati</taxon>
        <taxon>Bacteroidota</taxon>
        <taxon>Cytophagia</taxon>
        <taxon>Cytophagales</taxon>
        <taxon>Spirosomataceae</taxon>
        <taxon>Dyadobacter</taxon>
    </lineage>
</organism>
<evidence type="ECO:0000256" key="8">
    <source>
        <dbReference type="SAM" id="Coils"/>
    </source>
</evidence>
<dbReference type="SUPFAM" id="SSF48452">
    <property type="entry name" value="TPR-like"/>
    <property type="match status" value="1"/>
</dbReference>
<evidence type="ECO:0000256" key="9">
    <source>
        <dbReference type="SAM" id="Phobius"/>
    </source>
</evidence>
<dbReference type="InterPro" id="IPR011495">
    <property type="entry name" value="Sig_transdc_His_kin_sub2_dim/P"/>
</dbReference>
<keyword evidence="7" id="KW-0067">ATP-binding</keyword>
<dbReference type="SMART" id="SM00387">
    <property type="entry name" value="HATPase_c"/>
    <property type="match status" value="1"/>
</dbReference>
<keyword evidence="6" id="KW-0418">Kinase</keyword>
<dbReference type="Pfam" id="PF02518">
    <property type="entry name" value="HATPase_c"/>
    <property type="match status" value="1"/>
</dbReference>
<name>A0ABQ2IN59_9BACT</name>
<dbReference type="InterPro" id="IPR036890">
    <property type="entry name" value="HATPase_C_sf"/>
</dbReference>
<dbReference type="Pfam" id="PF13424">
    <property type="entry name" value="TPR_12"/>
    <property type="match status" value="1"/>
</dbReference>
<reference evidence="12" key="1">
    <citation type="journal article" date="2019" name="Int. J. Syst. Evol. Microbiol.">
        <title>The Global Catalogue of Microorganisms (GCM) 10K type strain sequencing project: providing services to taxonomists for standard genome sequencing and annotation.</title>
        <authorList>
            <consortium name="The Broad Institute Genomics Platform"/>
            <consortium name="The Broad Institute Genome Sequencing Center for Infectious Disease"/>
            <person name="Wu L."/>
            <person name="Ma J."/>
        </authorList>
    </citation>
    <scope>NUCLEOTIDE SEQUENCE [LARGE SCALE GENOMIC DNA]</scope>
    <source>
        <strain evidence="12">CGMCC 1.6375</strain>
    </source>
</reference>
<comment type="catalytic activity">
    <reaction evidence="1">
        <text>ATP + protein L-histidine = ADP + protein N-phospho-L-histidine.</text>
        <dbReference type="EC" id="2.7.13.3"/>
    </reaction>
</comment>
<dbReference type="Proteomes" id="UP000632339">
    <property type="component" value="Unassembled WGS sequence"/>
</dbReference>
<evidence type="ECO:0000256" key="7">
    <source>
        <dbReference type="ARBA" id="ARBA00022840"/>
    </source>
</evidence>
<proteinExistence type="predicted"/>
<dbReference type="EMBL" id="BMLI01000004">
    <property type="protein sequence ID" value="GGN12238.1"/>
    <property type="molecule type" value="Genomic_DNA"/>
</dbReference>
<keyword evidence="9" id="KW-0472">Membrane</keyword>
<dbReference type="PANTHER" id="PTHR41523:SF8">
    <property type="entry name" value="ETHYLENE RESPONSE SENSOR PROTEIN"/>
    <property type="match status" value="1"/>
</dbReference>
<dbReference type="Pfam" id="PF07568">
    <property type="entry name" value="HisKA_2"/>
    <property type="match status" value="1"/>
</dbReference>
<keyword evidence="9" id="KW-0812">Transmembrane</keyword>